<protein>
    <submittedName>
        <fullName evidence="2">Uncharacterized protein</fullName>
    </submittedName>
</protein>
<dbReference type="EMBL" id="UINC01059235">
    <property type="protein sequence ID" value="SVB82421.1"/>
    <property type="molecule type" value="Genomic_DNA"/>
</dbReference>
<gene>
    <name evidence="2" type="ORF">METZ01_LOCUS235275</name>
</gene>
<organism evidence="2">
    <name type="scientific">marine metagenome</name>
    <dbReference type="NCBI Taxonomy" id="408172"/>
    <lineage>
        <taxon>unclassified sequences</taxon>
        <taxon>metagenomes</taxon>
        <taxon>ecological metagenomes</taxon>
    </lineage>
</organism>
<dbReference type="AlphaFoldDB" id="A0A382H7N0"/>
<evidence type="ECO:0000256" key="1">
    <source>
        <dbReference type="SAM" id="MobiDB-lite"/>
    </source>
</evidence>
<feature type="region of interest" description="Disordered" evidence="1">
    <location>
        <begin position="1"/>
        <end position="26"/>
    </location>
</feature>
<feature type="non-terminal residue" evidence="2">
    <location>
        <position position="1"/>
    </location>
</feature>
<feature type="non-terminal residue" evidence="2">
    <location>
        <position position="26"/>
    </location>
</feature>
<sequence>TTGLAIQRNGQAMRLPQRSGHPRQSL</sequence>
<evidence type="ECO:0000313" key="2">
    <source>
        <dbReference type="EMBL" id="SVB82421.1"/>
    </source>
</evidence>
<reference evidence="2" key="1">
    <citation type="submission" date="2018-05" db="EMBL/GenBank/DDBJ databases">
        <authorList>
            <person name="Lanie J.A."/>
            <person name="Ng W.-L."/>
            <person name="Kazmierczak K.M."/>
            <person name="Andrzejewski T.M."/>
            <person name="Davidsen T.M."/>
            <person name="Wayne K.J."/>
            <person name="Tettelin H."/>
            <person name="Glass J.I."/>
            <person name="Rusch D."/>
            <person name="Podicherti R."/>
            <person name="Tsui H.-C.T."/>
            <person name="Winkler M.E."/>
        </authorList>
    </citation>
    <scope>NUCLEOTIDE SEQUENCE</scope>
</reference>
<proteinExistence type="predicted"/>
<name>A0A382H7N0_9ZZZZ</name>
<accession>A0A382H7N0</accession>
<feature type="compositionally biased region" description="Polar residues" evidence="1">
    <location>
        <begin position="1"/>
        <end position="10"/>
    </location>
</feature>